<organism evidence="1 2">
    <name type="scientific">Nocardia alba</name>
    <dbReference type="NCBI Taxonomy" id="225051"/>
    <lineage>
        <taxon>Bacteria</taxon>
        <taxon>Bacillati</taxon>
        <taxon>Actinomycetota</taxon>
        <taxon>Actinomycetes</taxon>
        <taxon>Mycobacteriales</taxon>
        <taxon>Nocardiaceae</taxon>
        <taxon>Nocardia</taxon>
    </lineage>
</organism>
<protein>
    <submittedName>
        <fullName evidence="1">Uncharacterized protein</fullName>
    </submittedName>
</protein>
<name>A0A4R1FPA8_9NOCA</name>
<keyword evidence="2" id="KW-1185">Reference proteome</keyword>
<comment type="caution">
    <text evidence="1">The sequence shown here is derived from an EMBL/GenBank/DDBJ whole genome shotgun (WGS) entry which is preliminary data.</text>
</comment>
<evidence type="ECO:0000313" key="2">
    <source>
        <dbReference type="Proteomes" id="UP000294856"/>
    </source>
</evidence>
<accession>A0A4R1FPA8</accession>
<sequence length="366" mass="39935">MDTVPDAWFAELLTRLRASDFRTFTRLDVEQACATVGWTLEGGGRVSIPGTPSGGQIADDPISGGERCAHLSIVIATIEPEQFRRYLESTVATWGAPTWLCGLSDLDVGWVDGDALRTLALSGRGRVSLRIESLDADAHRRWRNWTTQYRYPALVDEDDRVPTDEHDIADTSADEYAVGYTWSAGSTRRGSEIWSVYTLGHLRGLLTDLLAGVHLAIRALGPGPEPLVLHFFDRDKTPDRYAQLELSPTEIRLRAFTTATTRPHLDRLGFVDCGDGSATRMWPTDQPRAAATVTVVFLHRVGLGSENLTMTESGNPLPLDHFSVDLQVDLAGEGSLAPSAVLESFERPLGVHSAPAEAADQGGEDE</sequence>
<gene>
    <name evidence="1" type="ORF">DFR71_2698</name>
</gene>
<dbReference type="EMBL" id="SMFR01000002">
    <property type="protein sequence ID" value="TCJ96667.1"/>
    <property type="molecule type" value="Genomic_DNA"/>
</dbReference>
<reference evidence="1 2" key="1">
    <citation type="submission" date="2019-03" db="EMBL/GenBank/DDBJ databases">
        <title>Genomic Encyclopedia of Type Strains, Phase IV (KMG-IV): sequencing the most valuable type-strain genomes for metagenomic binning, comparative biology and taxonomic classification.</title>
        <authorList>
            <person name="Goeker M."/>
        </authorList>
    </citation>
    <scope>NUCLEOTIDE SEQUENCE [LARGE SCALE GENOMIC DNA]</scope>
    <source>
        <strain evidence="1 2">DSM 44684</strain>
    </source>
</reference>
<dbReference type="AlphaFoldDB" id="A0A4R1FPA8"/>
<proteinExistence type="predicted"/>
<dbReference type="RefSeq" id="WP_067445277.1">
    <property type="nucleotide sequence ID" value="NZ_SMFR01000002.1"/>
</dbReference>
<dbReference type="Proteomes" id="UP000294856">
    <property type="component" value="Unassembled WGS sequence"/>
</dbReference>
<dbReference type="OrthoDB" id="4553273at2"/>
<evidence type="ECO:0000313" key="1">
    <source>
        <dbReference type="EMBL" id="TCJ96667.1"/>
    </source>
</evidence>